<reference evidence="2 3" key="1">
    <citation type="submission" date="2023-08" db="EMBL/GenBank/DDBJ databases">
        <title>Black Yeasts Isolated from many extreme environments.</title>
        <authorList>
            <person name="Coleine C."/>
            <person name="Stajich J.E."/>
            <person name="Selbmann L."/>
        </authorList>
    </citation>
    <scope>NUCLEOTIDE SEQUENCE [LARGE SCALE GENOMIC DNA]</scope>
    <source>
        <strain evidence="2 3">CCFEE 5792</strain>
    </source>
</reference>
<dbReference type="Proteomes" id="UP001358417">
    <property type="component" value="Unassembled WGS sequence"/>
</dbReference>
<dbReference type="RefSeq" id="XP_064699827.1">
    <property type="nucleotide sequence ID" value="XM_064855519.1"/>
</dbReference>
<dbReference type="GO" id="GO:0008168">
    <property type="term" value="F:methyltransferase activity"/>
    <property type="evidence" value="ECO:0007669"/>
    <property type="project" value="TreeGrafter"/>
</dbReference>
<dbReference type="Pfam" id="PF13489">
    <property type="entry name" value="Methyltransf_23"/>
    <property type="match status" value="1"/>
</dbReference>
<dbReference type="PANTHER" id="PTHR43591">
    <property type="entry name" value="METHYLTRANSFERASE"/>
    <property type="match status" value="1"/>
</dbReference>
<protein>
    <recommendedName>
        <fullName evidence="4">Methyltransferase domain-containing protein</fullName>
    </recommendedName>
</protein>
<organism evidence="2 3">
    <name type="scientific">Exophiala bonariae</name>
    <dbReference type="NCBI Taxonomy" id="1690606"/>
    <lineage>
        <taxon>Eukaryota</taxon>
        <taxon>Fungi</taxon>
        <taxon>Dikarya</taxon>
        <taxon>Ascomycota</taxon>
        <taxon>Pezizomycotina</taxon>
        <taxon>Eurotiomycetes</taxon>
        <taxon>Chaetothyriomycetidae</taxon>
        <taxon>Chaetothyriales</taxon>
        <taxon>Herpotrichiellaceae</taxon>
        <taxon>Exophiala</taxon>
    </lineage>
</organism>
<comment type="caution">
    <text evidence="2">The sequence shown here is derived from an EMBL/GenBank/DDBJ whole genome shotgun (WGS) entry which is preliminary data.</text>
</comment>
<evidence type="ECO:0000256" key="1">
    <source>
        <dbReference type="SAM" id="MobiDB-lite"/>
    </source>
</evidence>
<dbReference type="GeneID" id="89980141"/>
<evidence type="ECO:0000313" key="2">
    <source>
        <dbReference type="EMBL" id="KAK5042937.1"/>
    </source>
</evidence>
<sequence>MSSLMIETSEDIPIEQTSVTQGAPLVPDSDASDTDSAIGESVAGSFYSASLASSVLNYTYENGRRYHAYREGNYLLPNDEKEQERLDMMHHICRMAIGGAIFRAPLHESLRVQRVLDMGCGTGLWTITFADDWPEAVVIGTDLSPIQPSWVPPNCKFYVDDIEREWTYPPAERFDYIHGRALLGSISDWRKLFSNAFNNLNPGGILEIQERPTDVQSDDGGKIHVPHMADWLDKLNDGLSAIGKPSRIIHLLKGYMEEAGFLDVREEIYKLPIGPWAKGRRNKELGLFFLAHCANSAEPYTLALFTRVLGYSAEEVHAILERVKIELRNPRAHLYIPLYFVWGRKPG</sequence>
<feature type="region of interest" description="Disordered" evidence="1">
    <location>
        <begin position="1"/>
        <end position="36"/>
    </location>
</feature>
<dbReference type="AlphaFoldDB" id="A0AAV9MUC6"/>
<name>A0AAV9MUC6_9EURO</name>
<dbReference type="InterPro" id="IPR029063">
    <property type="entry name" value="SAM-dependent_MTases_sf"/>
</dbReference>
<dbReference type="EMBL" id="JAVRRD010000066">
    <property type="protein sequence ID" value="KAK5042937.1"/>
    <property type="molecule type" value="Genomic_DNA"/>
</dbReference>
<gene>
    <name evidence="2" type="ORF">LTR84_011993</name>
</gene>
<keyword evidence="3" id="KW-1185">Reference proteome</keyword>
<dbReference type="PANTHER" id="PTHR43591:SF10">
    <property type="entry name" value="ABC TRANSMEMBRANE TYPE-1 DOMAIN-CONTAINING PROTEIN-RELATED"/>
    <property type="match status" value="1"/>
</dbReference>
<accession>A0AAV9MUC6</accession>
<evidence type="ECO:0000313" key="3">
    <source>
        <dbReference type="Proteomes" id="UP001358417"/>
    </source>
</evidence>
<dbReference type="Gene3D" id="3.40.50.150">
    <property type="entry name" value="Vaccinia Virus protein VP39"/>
    <property type="match status" value="1"/>
</dbReference>
<evidence type="ECO:0008006" key="4">
    <source>
        <dbReference type="Google" id="ProtNLM"/>
    </source>
</evidence>
<dbReference type="SUPFAM" id="SSF53335">
    <property type="entry name" value="S-adenosyl-L-methionine-dependent methyltransferases"/>
    <property type="match status" value="1"/>
</dbReference>
<proteinExistence type="predicted"/>
<dbReference type="CDD" id="cd02440">
    <property type="entry name" value="AdoMet_MTases"/>
    <property type="match status" value="1"/>
</dbReference>